<reference evidence="7 8" key="1">
    <citation type="submission" date="2021-01" db="EMBL/GenBank/DDBJ databases">
        <title>Genomic Encyclopedia of Type Strains, Phase IV (KMG-IV): sequencing the most valuable type-strain genomes for metagenomic binning, comparative biology and taxonomic classification.</title>
        <authorList>
            <person name="Goeker M."/>
        </authorList>
    </citation>
    <scope>NUCLEOTIDE SEQUENCE [LARGE SCALE GENOMIC DNA]</scope>
    <source>
        <strain evidence="7 8">DSM 28236</strain>
    </source>
</reference>
<feature type="domain" description="ABC-2 type transporter transmembrane" evidence="6">
    <location>
        <begin position="4"/>
        <end position="134"/>
    </location>
</feature>
<evidence type="ECO:0000256" key="3">
    <source>
        <dbReference type="ARBA" id="ARBA00022989"/>
    </source>
</evidence>
<evidence type="ECO:0000313" key="8">
    <source>
        <dbReference type="Proteomes" id="UP000808914"/>
    </source>
</evidence>
<evidence type="ECO:0000256" key="4">
    <source>
        <dbReference type="ARBA" id="ARBA00023136"/>
    </source>
</evidence>
<evidence type="ECO:0000256" key="2">
    <source>
        <dbReference type="ARBA" id="ARBA00022692"/>
    </source>
</evidence>
<accession>A0ABS2Q3P2</accession>
<evidence type="ECO:0000259" key="6">
    <source>
        <dbReference type="Pfam" id="PF12698"/>
    </source>
</evidence>
<keyword evidence="2 5" id="KW-0812">Transmembrane</keyword>
<keyword evidence="3 5" id="KW-1133">Transmembrane helix</keyword>
<feature type="transmembrane region" description="Helical" evidence="5">
    <location>
        <begin position="116"/>
        <end position="136"/>
    </location>
</feature>
<comment type="caution">
    <text evidence="7">The sequence shown here is derived from an EMBL/GenBank/DDBJ whole genome shotgun (WGS) entry which is preliminary data.</text>
</comment>
<name>A0ABS2Q3P2_9BACL</name>
<proteinExistence type="predicted"/>
<organism evidence="7 8">
    <name type="scientific">Scopulibacillus daqui</name>
    <dbReference type="NCBI Taxonomy" id="1469162"/>
    <lineage>
        <taxon>Bacteria</taxon>
        <taxon>Bacillati</taxon>
        <taxon>Bacillota</taxon>
        <taxon>Bacilli</taxon>
        <taxon>Bacillales</taxon>
        <taxon>Sporolactobacillaceae</taxon>
        <taxon>Scopulibacillus</taxon>
    </lineage>
</organism>
<protein>
    <submittedName>
        <fullName evidence="7">ABC-type Na+ efflux pump permease subunit</fullName>
    </submittedName>
</protein>
<feature type="transmembrane region" description="Helical" evidence="5">
    <location>
        <begin position="64"/>
        <end position="85"/>
    </location>
</feature>
<dbReference type="Pfam" id="PF12698">
    <property type="entry name" value="ABC2_membrane_3"/>
    <property type="match status" value="1"/>
</dbReference>
<evidence type="ECO:0000256" key="1">
    <source>
        <dbReference type="ARBA" id="ARBA00004141"/>
    </source>
</evidence>
<dbReference type="InterPro" id="IPR013525">
    <property type="entry name" value="ABC2_TM"/>
</dbReference>
<sequence length="180" mass="20018">MKLSDETASNQIKESLQQLKNIAVTEQLGLNAQKLAMLNAPVDFHKQSLDKGAKSEKEMDQARFFVYLLVFLIYLMVVGYGSMIAQDIASEKSTRVMELIVSSVSPGIHLVSKVSALAWLGITQYAIFFLTGILTIKLNGTNINEYLHQNNRGNRSTTMASCSFTENLQKMSNHAVDLLQ</sequence>
<keyword evidence="8" id="KW-1185">Reference proteome</keyword>
<dbReference type="Proteomes" id="UP000808914">
    <property type="component" value="Unassembled WGS sequence"/>
</dbReference>
<dbReference type="EMBL" id="JAFBER010000033">
    <property type="protein sequence ID" value="MBM7646919.1"/>
    <property type="molecule type" value="Genomic_DNA"/>
</dbReference>
<evidence type="ECO:0000256" key="5">
    <source>
        <dbReference type="SAM" id="Phobius"/>
    </source>
</evidence>
<comment type="subcellular location">
    <subcellularLocation>
        <location evidence="1">Membrane</location>
        <topology evidence="1">Multi-pass membrane protein</topology>
    </subcellularLocation>
</comment>
<keyword evidence="4 5" id="KW-0472">Membrane</keyword>
<gene>
    <name evidence="7" type="ORF">JOD45_003154</name>
</gene>
<evidence type="ECO:0000313" key="7">
    <source>
        <dbReference type="EMBL" id="MBM7646919.1"/>
    </source>
</evidence>